<keyword evidence="10" id="KW-0472">Membrane</keyword>
<comment type="subcellular location">
    <subcellularLocation>
        <location evidence="10">Cell membrane</location>
    </subcellularLocation>
</comment>
<evidence type="ECO:0000256" key="2">
    <source>
        <dbReference type="ARBA" id="ARBA00004713"/>
    </source>
</evidence>
<evidence type="ECO:0000256" key="8">
    <source>
        <dbReference type="PIRSR" id="PIRSR639901-1"/>
    </source>
</evidence>
<dbReference type="GeneID" id="94364042"/>
<keyword evidence="13" id="KW-1185">Reference proteome</keyword>
<evidence type="ECO:0000256" key="5">
    <source>
        <dbReference type="ARBA" id="ARBA00022679"/>
    </source>
</evidence>
<evidence type="ECO:0000313" key="12">
    <source>
        <dbReference type="EMBL" id="PWE30925.1"/>
    </source>
</evidence>
<comment type="similarity">
    <text evidence="10">Belongs to the glycosyltransferase group 1 family.</text>
</comment>
<sequence length="434" mass="47347">MPLLLRLYLAFAAVSAPLWRLVLWRRQRTGREDPVRGREKLGYGLPPRPEGLLLWFHAVSVGEAQALVTLLDRLTAKHPAVQVLLTTHTLASVRALDARGLPPRVIHAYAPADYPGAVGRVLAHWRPDALIVAEADMWPVMLTRAHRAAVPMLLLNTHVTARRYRRRSRMAATNGYLMNLFERILVQDEVSMARFRDLGAPAAKMSVMGVLKAASDPLPDRPDERAALEAQIGGRPVWLAASTKVVEEPLLMQAQAMALQDCPDLLFLIAPRQRTEADRTETAARTLFTQAQIARRSRGEPITVATRVYIADTIGEMGLWYRLAPVAYTGNSLRVPGTPLTGKNPFEAIALGAMVVHGPDVGNFADAYARLKAAGGALEVADAAAMARAVVAAQDPDFRKPYLDGAARVQAENMHPLAVSLAAIEALIARIGPR</sequence>
<accession>A0A2U2CGB3</accession>
<dbReference type="Gene3D" id="3.40.50.11720">
    <property type="entry name" value="3-Deoxy-D-manno-octulosonic-acid transferase, N-terminal domain"/>
    <property type="match status" value="1"/>
</dbReference>
<keyword evidence="10" id="KW-0448">Lipopolysaccharide biosynthesis</keyword>
<dbReference type="PANTHER" id="PTHR42755:SF1">
    <property type="entry name" value="3-DEOXY-D-MANNO-OCTULOSONIC ACID TRANSFERASE, MITOCHONDRIAL-RELATED"/>
    <property type="match status" value="1"/>
</dbReference>
<keyword evidence="10" id="KW-1003">Cell membrane</keyword>
<comment type="caution">
    <text evidence="12">The sequence shown here is derived from an EMBL/GenBank/DDBJ whole genome shotgun (WGS) entry which is preliminary data.</text>
</comment>
<evidence type="ECO:0000256" key="1">
    <source>
        <dbReference type="ARBA" id="ARBA00003394"/>
    </source>
</evidence>
<dbReference type="InterPro" id="IPR038107">
    <property type="entry name" value="Glycos_transf_N_sf"/>
</dbReference>
<comment type="catalytic activity">
    <reaction evidence="7 10">
        <text>lipid IVA (E. coli) + CMP-3-deoxy-beta-D-manno-octulosonate = alpha-Kdo-(2-&gt;6)-lipid IVA (E. coli) + CMP + H(+)</text>
        <dbReference type="Rhea" id="RHEA:28066"/>
        <dbReference type="ChEBI" id="CHEBI:15378"/>
        <dbReference type="ChEBI" id="CHEBI:58603"/>
        <dbReference type="ChEBI" id="CHEBI:60364"/>
        <dbReference type="ChEBI" id="CHEBI:60377"/>
        <dbReference type="ChEBI" id="CHEBI:85987"/>
        <dbReference type="EC" id="2.4.99.12"/>
    </reaction>
</comment>
<dbReference type="InterPro" id="IPR007507">
    <property type="entry name" value="Glycos_transf_N"/>
</dbReference>
<feature type="site" description="Transition state stabilizer" evidence="9">
    <location>
        <position position="212"/>
    </location>
</feature>
<dbReference type="OrthoDB" id="9789797at2"/>
<dbReference type="Gene3D" id="3.40.50.2000">
    <property type="entry name" value="Glycogen Phosphorylase B"/>
    <property type="match status" value="1"/>
</dbReference>
<dbReference type="RefSeq" id="WP_109532003.1">
    <property type="nucleotide sequence ID" value="NZ_QEYD01000002.1"/>
</dbReference>
<evidence type="ECO:0000256" key="4">
    <source>
        <dbReference type="ARBA" id="ARBA00019077"/>
    </source>
</evidence>
<dbReference type="AlphaFoldDB" id="A0A2U2CGB3"/>
<gene>
    <name evidence="12" type="ORF">C4N9_03995</name>
</gene>
<dbReference type="GO" id="GO:0005886">
    <property type="term" value="C:plasma membrane"/>
    <property type="evidence" value="ECO:0007669"/>
    <property type="project" value="UniProtKB-SubCell"/>
</dbReference>
<comment type="pathway">
    <text evidence="2 10">Bacterial outer membrane biogenesis; LPS core biosynthesis.</text>
</comment>
<dbReference type="EMBL" id="QEYD01000002">
    <property type="protein sequence ID" value="PWE30925.1"/>
    <property type="molecule type" value="Genomic_DNA"/>
</dbReference>
<comment type="function">
    <text evidence="1 10">Involved in lipopolysaccharide (LPS) biosynthesis. Catalyzes the transfer of 3-deoxy-D-manno-octulosonate (Kdo) residue(s) from CMP-Kdo to lipid IV(A), the tetraacyldisaccharide-1,4'-bisphosphate precursor of lipid A.</text>
</comment>
<reference evidence="12 13" key="1">
    <citation type="submission" date="2018-05" db="EMBL/GenBank/DDBJ databases">
        <title>Pararhodobacter marina sp. nov., isolated from deep-sea water of the Indian Ocean.</title>
        <authorList>
            <person name="Lai Q.Sr."/>
            <person name="Liu X."/>
            <person name="Shao Z."/>
        </authorList>
    </citation>
    <scope>NUCLEOTIDE SEQUENCE [LARGE SCALE GENOMIC DNA]</scope>
    <source>
        <strain evidence="12 13">CIC4N-9</strain>
    </source>
</reference>
<protein>
    <recommendedName>
        <fullName evidence="4 10">3-deoxy-D-manno-octulosonic acid transferase</fullName>
        <shortName evidence="10">Kdo transferase</shortName>
        <ecNumber evidence="3 10">2.4.99.12</ecNumber>
    </recommendedName>
    <alternativeName>
        <fullName evidence="6 10">Lipid IV(A) 3-deoxy-D-manno-octulosonic acid transferase</fullName>
    </alternativeName>
</protein>
<dbReference type="GO" id="GO:0043842">
    <property type="term" value="F:Kdo transferase activity"/>
    <property type="evidence" value="ECO:0007669"/>
    <property type="project" value="UniProtKB-EC"/>
</dbReference>
<feature type="site" description="Transition state stabilizer" evidence="9">
    <location>
        <position position="134"/>
    </location>
</feature>
<evidence type="ECO:0000313" key="13">
    <source>
        <dbReference type="Proteomes" id="UP000244940"/>
    </source>
</evidence>
<evidence type="ECO:0000256" key="9">
    <source>
        <dbReference type="PIRSR" id="PIRSR639901-2"/>
    </source>
</evidence>
<dbReference type="EC" id="2.4.99.12" evidence="3 10"/>
<proteinExistence type="inferred from homology"/>
<evidence type="ECO:0000256" key="10">
    <source>
        <dbReference type="RuleBase" id="RU365103"/>
    </source>
</evidence>
<keyword evidence="5 10" id="KW-0808">Transferase</keyword>
<evidence type="ECO:0000256" key="6">
    <source>
        <dbReference type="ARBA" id="ARBA00031445"/>
    </source>
</evidence>
<dbReference type="GO" id="GO:0009245">
    <property type="term" value="P:lipid A biosynthetic process"/>
    <property type="evidence" value="ECO:0007669"/>
    <property type="project" value="TreeGrafter"/>
</dbReference>
<evidence type="ECO:0000256" key="3">
    <source>
        <dbReference type="ARBA" id="ARBA00012621"/>
    </source>
</evidence>
<name>A0A2U2CGB3_9RHOB</name>
<feature type="domain" description="3-deoxy-D-manno-octulosonic-acid transferase N-terminal" evidence="11">
    <location>
        <begin position="38"/>
        <end position="213"/>
    </location>
</feature>
<dbReference type="GO" id="GO:0009244">
    <property type="term" value="P:lipopolysaccharide core region biosynthetic process"/>
    <property type="evidence" value="ECO:0007669"/>
    <property type="project" value="UniProtKB-UniRule"/>
</dbReference>
<dbReference type="Pfam" id="PF04413">
    <property type="entry name" value="Glycos_transf_N"/>
    <property type="match status" value="1"/>
</dbReference>
<organism evidence="12 13">
    <name type="scientific">Pararhodobacter marinus</name>
    <dbReference type="NCBI Taxonomy" id="2184063"/>
    <lineage>
        <taxon>Bacteria</taxon>
        <taxon>Pseudomonadati</taxon>
        <taxon>Pseudomonadota</taxon>
        <taxon>Alphaproteobacteria</taxon>
        <taxon>Rhodobacterales</taxon>
        <taxon>Paracoccaceae</taxon>
        <taxon>Pararhodobacter</taxon>
    </lineage>
</organism>
<dbReference type="InterPro" id="IPR039901">
    <property type="entry name" value="Kdotransferase"/>
</dbReference>
<evidence type="ECO:0000259" key="11">
    <source>
        <dbReference type="Pfam" id="PF04413"/>
    </source>
</evidence>
<evidence type="ECO:0000256" key="7">
    <source>
        <dbReference type="ARBA" id="ARBA00049183"/>
    </source>
</evidence>
<dbReference type="PANTHER" id="PTHR42755">
    <property type="entry name" value="3-DEOXY-MANNO-OCTULOSONATE CYTIDYLYLTRANSFERASE"/>
    <property type="match status" value="1"/>
</dbReference>
<feature type="active site" description="Proton acceptor" evidence="8">
    <location>
        <position position="63"/>
    </location>
</feature>
<dbReference type="UniPathway" id="UPA00958"/>
<dbReference type="Proteomes" id="UP000244940">
    <property type="component" value="Unassembled WGS sequence"/>
</dbReference>